<keyword evidence="2" id="KW-1185">Reference proteome</keyword>
<dbReference type="GeneID" id="30155836"/>
<protein>
    <submittedName>
        <fullName evidence="1">Uncharacterized protein</fullName>
    </submittedName>
</protein>
<comment type="caution">
    <text evidence="1">The sequence shown here is derived from an EMBL/GenBank/DDBJ whole genome shotgun (WGS) entry which is preliminary data.</text>
</comment>
<dbReference type="Proteomes" id="UP000094065">
    <property type="component" value="Unassembled WGS sequence"/>
</dbReference>
<dbReference type="AlphaFoldDB" id="A0A1E3HRT9"/>
<sequence length="85" mass="9327">MLDIFITPPTDYATYPGSQVTNMTGCWEDDYSMFRAVESQAAGEGASAAVSSAADNGDELETYEDFVEDSTMIAIASRKQRWGER</sequence>
<dbReference type="OrthoDB" id="10582096at2759"/>
<reference evidence="1 2" key="1">
    <citation type="submission" date="2016-06" db="EMBL/GenBank/DDBJ databases">
        <title>Evolution of pathogenesis and genome organization in the Tremellales.</title>
        <authorList>
            <person name="Cuomo C."/>
            <person name="Litvintseva A."/>
            <person name="Heitman J."/>
            <person name="Chen Y."/>
            <person name="Sun S."/>
            <person name="Springer D."/>
            <person name="Dromer F."/>
            <person name="Young S."/>
            <person name="Zeng Q."/>
            <person name="Chapman S."/>
            <person name="Gujja S."/>
            <person name="Saif S."/>
            <person name="Birren B."/>
        </authorList>
    </citation>
    <scope>NUCLEOTIDE SEQUENCE [LARGE SCALE GENOMIC DNA]</scope>
    <source>
        <strain evidence="1 2">CBS 6039</strain>
    </source>
</reference>
<evidence type="ECO:0000313" key="2">
    <source>
        <dbReference type="Proteomes" id="UP000094065"/>
    </source>
</evidence>
<accession>A0A1E3HRT9</accession>
<dbReference type="RefSeq" id="XP_018994068.1">
    <property type="nucleotide sequence ID" value="XM_019138631.1"/>
</dbReference>
<proteinExistence type="predicted"/>
<name>A0A1E3HRT9_9TREE</name>
<gene>
    <name evidence="1" type="ORF">L202_04527</name>
</gene>
<organism evidence="1 2">
    <name type="scientific">Cryptococcus amylolentus CBS 6039</name>
    <dbReference type="NCBI Taxonomy" id="1295533"/>
    <lineage>
        <taxon>Eukaryota</taxon>
        <taxon>Fungi</taxon>
        <taxon>Dikarya</taxon>
        <taxon>Basidiomycota</taxon>
        <taxon>Agaricomycotina</taxon>
        <taxon>Tremellomycetes</taxon>
        <taxon>Tremellales</taxon>
        <taxon>Cryptococcaceae</taxon>
        <taxon>Cryptococcus</taxon>
    </lineage>
</organism>
<dbReference type="EMBL" id="AWGJ01000006">
    <property type="protein sequence ID" value="ODN79022.1"/>
    <property type="molecule type" value="Genomic_DNA"/>
</dbReference>
<evidence type="ECO:0000313" key="1">
    <source>
        <dbReference type="EMBL" id="ODN79022.1"/>
    </source>
</evidence>